<dbReference type="OrthoDB" id="8194943at2759"/>
<evidence type="ECO:0000313" key="1">
    <source>
        <dbReference type="EMBL" id="KAG8236879.1"/>
    </source>
</evidence>
<dbReference type="GO" id="GO:0006281">
    <property type="term" value="P:DNA repair"/>
    <property type="evidence" value="ECO:0007669"/>
    <property type="project" value="UniProtKB-ARBA"/>
</dbReference>
<reference evidence="1" key="1">
    <citation type="submission" date="2013-04" db="EMBL/GenBank/DDBJ databases">
        <authorList>
            <person name="Qu J."/>
            <person name="Murali S.C."/>
            <person name="Bandaranaike D."/>
            <person name="Bellair M."/>
            <person name="Blankenburg K."/>
            <person name="Chao H."/>
            <person name="Dinh H."/>
            <person name="Doddapaneni H."/>
            <person name="Downs B."/>
            <person name="Dugan-Rocha S."/>
            <person name="Elkadiri S."/>
            <person name="Gnanaolivu R.D."/>
            <person name="Hernandez B."/>
            <person name="Javaid M."/>
            <person name="Jayaseelan J.C."/>
            <person name="Lee S."/>
            <person name="Li M."/>
            <person name="Ming W."/>
            <person name="Munidasa M."/>
            <person name="Muniz J."/>
            <person name="Nguyen L."/>
            <person name="Ongeri F."/>
            <person name="Osuji N."/>
            <person name="Pu L.-L."/>
            <person name="Puazo M."/>
            <person name="Qu C."/>
            <person name="Quiroz J."/>
            <person name="Raj R."/>
            <person name="Weissenberger G."/>
            <person name="Xin Y."/>
            <person name="Zou X."/>
            <person name="Han Y."/>
            <person name="Richards S."/>
            <person name="Worley K."/>
            <person name="Muzny D."/>
            <person name="Gibbs R."/>
        </authorList>
    </citation>
    <scope>NUCLEOTIDE SEQUENCE</scope>
    <source>
        <strain evidence="1">Sampled in the wild</strain>
    </source>
</reference>
<gene>
    <name evidence="1" type="ORF">J437_LFUL016435</name>
</gene>
<protein>
    <recommendedName>
        <fullName evidence="3">YqaJ viral recombinase domain-containing protein</fullName>
    </recommendedName>
</protein>
<accession>A0A8K0KMA5</accession>
<evidence type="ECO:0008006" key="3">
    <source>
        <dbReference type="Google" id="ProtNLM"/>
    </source>
</evidence>
<keyword evidence="2" id="KW-1185">Reference proteome</keyword>
<dbReference type="AlphaFoldDB" id="A0A8K0KMA5"/>
<dbReference type="PANTHER" id="PTHR46609">
    <property type="entry name" value="EXONUCLEASE, PHAGE-TYPE/RECB, C-TERMINAL DOMAIN-CONTAINING PROTEIN"/>
    <property type="match status" value="1"/>
</dbReference>
<dbReference type="Proteomes" id="UP000792457">
    <property type="component" value="Unassembled WGS sequence"/>
</dbReference>
<evidence type="ECO:0000313" key="2">
    <source>
        <dbReference type="Proteomes" id="UP000792457"/>
    </source>
</evidence>
<sequence>MNNVWFSERWKQLTASSFEHVCNLRKETSKEKVAQLILFPSFKRNKATDWSKIKEKASGNTVLPAGLFVPDDVPYLASSPDGVILGGEGLIEVKCPYNCRDLMPQEGVCRRIVKFMEEDQGNFMLRGRNAYYFKYSGNWKFAIKTFEITWCGLLMEL</sequence>
<dbReference type="EMBL" id="KZ309089">
    <property type="protein sequence ID" value="KAG8236879.1"/>
    <property type="molecule type" value="Genomic_DNA"/>
</dbReference>
<name>A0A8K0KMA5_LADFU</name>
<proteinExistence type="predicted"/>
<dbReference type="SUPFAM" id="SSF52980">
    <property type="entry name" value="Restriction endonuclease-like"/>
    <property type="match status" value="1"/>
</dbReference>
<dbReference type="Gene3D" id="3.90.320.10">
    <property type="match status" value="1"/>
</dbReference>
<organism evidence="1 2">
    <name type="scientific">Ladona fulva</name>
    <name type="common">Scarce chaser dragonfly</name>
    <name type="synonym">Libellula fulva</name>
    <dbReference type="NCBI Taxonomy" id="123851"/>
    <lineage>
        <taxon>Eukaryota</taxon>
        <taxon>Metazoa</taxon>
        <taxon>Ecdysozoa</taxon>
        <taxon>Arthropoda</taxon>
        <taxon>Hexapoda</taxon>
        <taxon>Insecta</taxon>
        <taxon>Pterygota</taxon>
        <taxon>Palaeoptera</taxon>
        <taxon>Odonata</taxon>
        <taxon>Epiprocta</taxon>
        <taxon>Anisoptera</taxon>
        <taxon>Libelluloidea</taxon>
        <taxon>Libellulidae</taxon>
        <taxon>Ladona</taxon>
    </lineage>
</organism>
<dbReference type="PANTHER" id="PTHR46609:SF8">
    <property type="entry name" value="YQAJ VIRAL RECOMBINASE DOMAIN-CONTAINING PROTEIN"/>
    <property type="match status" value="1"/>
</dbReference>
<comment type="caution">
    <text evidence="1">The sequence shown here is derived from an EMBL/GenBank/DDBJ whole genome shotgun (WGS) entry which is preliminary data.</text>
</comment>
<dbReference type="InterPro" id="IPR011604">
    <property type="entry name" value="PDDEXK-like_dom_sf"/>
</dbReference>
<dbReference type="InterPro" id="IPR011335">
    <property type="entry name" value="Restrct_endonuc-II-like"/>
</dbReference>
<dbReference type="InterPro" id="IPR051703">
    <property type="entry name" value="NF-kappa-B_Signaling_Reg"/>
</dbReference>
<reference evidence="1" key="2">
    <citation type="submission" date="2017-10" db="EMBL/GenBank/DDBJ databases">
        <title>Ladona fulva Genome sequencing and assembly.</title>
        <authorList>
            <person name="Murali S."/>
            <person name="Richards S."/>
            <person name="Bandaranaike D."/>
            <person name="Bellair M."/>
            <person name="Blankenburg K."/>
            <person name="Chao H."/>
            <person name="Dinh H."/>
            <person name="Doddapaneni H."/>
            <person name="Dugan-Rocha S."/>
            <person name="Elkadiri S."/>
            <person name="Gnanaolivu R."/>
            <person name="Hernandez B."/>
            <person name="Skinner E."/>
            <person name="Javaid M."/>
            <person name="Lee S."/>
            <person name="Li M."/>
            <person name="Ming W."/>
            <person name="Munidasa M."/>
            <person name="Muniz J."/>
            <person name="Nguyen L."/>
            <person name="Hughes D."/>
            <person name="Osuji N."/>
            <person name="Pu L.-L."/>
            <person name="Puazo M."/>
            <person name="Qu C."/>
            <person name="Quiroz J."/>
            <person name="Raj R."/>
            <person name="Weissenberger G."/>
            <person name="Xin Y."/>
            <person name="Zou X."/>
            <person name="Han Y."/>
            <person name="Worley K."/>
            <person name="Muzny D."/>
            <person name="Gibbs R."/>
        </authorList>
    </citation>
    <scope>NUCLEOTIDE SEQUENCE</scope>
    <source>
        <strain evidence="1">Sampled in the wild</strain>
    </source>
</reference>